<dbReference type="Proteomes" id="UP001202961">
    <property type="component" value="Unassembled WGS sequence"/>
</dbReference>
<dbReference type="RefSeq" id="WP_250929035.1">
    <property type="nucleotide sequence ID" value="NZ_JAMQBK010000031.1"/>
</dbReference>
<evidence type="ECO:0000256" key="1">
    <source>
        <dbReference type="SAM" id="SignalP"/>
    </source>
</evidence>
<evidence type="ECO:0000313" key="3">
    <source>
        <dbReference type="EMBL" id="MCM2371402.1"/>
    </source>
</evidence>
<protein>
    <submittedName>
        <fullName evidence="3">Glycine zipper domain-containing protein</fullName>
    </submittedName>
</protein>
<keyword evidence="1" id="KW-0732">Signal</keyword>
<feature type="signal peptide" evidence="1">
    <location>
        <begin position="1"/>
        <end position="37"/>
    </location>
</feature>
<evidence type="ECO:0000259" key="2">
    <source>
        <dbReference type="Pfam" id="PF13441"/>
    </source>
</evidence>
<proteinExistence type="predicted"/>
<feature type="domain" description="YMGG-like Gly-zipper" evidence="2">
    <location>
        <begin position="39"/>
        <end position="86"/>
    </location>
</feature>
<evidence type="ECO:0000313" key="4">
    <source>
        <dbReference type="Proteomes" id="UP001202961"/>
    </source>
</evidence>
<feature type="chain" id="PRO_5045921835" evidence="1">
    <location>
        <begin position="38"/>
        <end position="234"/>
    </location>
</feature>
<dbReference type="Pfam" id="PF13441">
    <property type="entry name" value="Gly-zipper_YMGG"/>
    <property type="match status" value="1"/>
</dbReference>
<gene>
    <name evidence="3" type="ORF">NB063_12385</name>
</gene>
<organism evidence="3 4">
    <name type="scientific">Aporhodopirellula aestuarii</name>
    <dbReference type="NCBI Taxonomy" id="2950107"/>
    <lineage>
        <taxon>Bacteria</taxon>
        <taxon>Pseudomonadati</taxon>
        <taxon>Planctomycetota</taxon>
        <taxon>Planctomycetia</taxon>
        <taxon>Pirellulales</taxon>
        <taxon>Pirellulaceae</taxon>
        <taxon>Aporhodopirellula</taxon>
    </lineage>
</organism>
<keyword evidence="4" id="KW-1185">Reference proteome</keyword>
<dbReference type="EMBL" id="JAMQBK010000031">
    <property type="protein sequence ID" value="MCM2371402.1"/>
    <property type="molecule type" value="Genomic_DNA"/>
</dbReference>
<name>A0ABT0U3E2_9BACT</name>
<dbReference type="InterPro" id="IPR027367">
    <property type="entry name" value="Gly-zipper_YMGG"/>
</dbReference>
<sequence length="234" mass="24791">MTRSPLNSFISDRGRRIGCVMAVFSLAAFGMTTTARAQNNTQRGATLGGITGAIAGAIIGENNDEAGAGAAIGGAIGVVAGGLLGNAKDKDIAYQNQYYRSQPYPTQYGTTTNVYAQPVPTGAVSFSDVIAMSRSGVGESVILNQIATRGVQRRPVVSDIISLHQQGVSEHVISAMQQAPVGAGETIVAQPPTRIVETPVYVTPRPYPVPVYDHHRHHGPVYRARPSYHIHYGH</sequence>
<comment type="caution">
    <text evidence="3">The sequence shown here is derived from an EMBL/GenBank/DDBJ whole genome shotgun (WGS) entry which is preliminary data.</text>
</comment>
<reference evidence="3 4" key="1">
    <citation type="journal article" date="2022" name="Syst. Appl. Microbiol.">
        <title>Rhodopirellula aestuarii sp. nov., a novel member of the genus Rhodopirellula isolated from brackish sediments collected in the Tagus River estuary, Portugal.</title>
        <authorList>
            <person name="Vitorino I.R."/>
            <person name="Klimek D."/>
            <person name="Calusinska M."/>
            <person name="Lobo-da-Cunha A."/>
            <person name="Vasconcelos V."/>
            <person name="Lage O.M."/>
        </authorList>
    </citation>
    <scope>NUCLEOTIDE SEQUENCE [LARGE SCALE GENOMIC DNA]</scope>
    <source>
        <strain evidence="3 4">ICT_H3.1</strain>
    </source>
</reference>
<accession>A0ABT0U3E2</accession>